<reference evidence="1" key="1">
    <citation type="submission" date="2023-08" db="EMBL/GenBank/DDBJ databases">
        <authorList>
            <person name="Alioto T."/>
            <person name="Alioto T."/>
            <person name="Gomez Garrido J."/>
        </authorList>
    </citation>
    <scope>NUCLEOTIDE SEQUENCE</scope>
</reference>
<sequence length="71" mass="6652">MKGSCGCSIGVGSCSSVDGRTGISSTGAGYSFCGSIGDSFSGSPEVGRCVNGNVGVSVGSSVGGSGCRSEC</sequence>
<name>A0AA36FES4_OCTVU</name>
<organism evidence="1 2">
    <name type="scientific">Octopus vulgaris</name>
    <name type="common">Common octopus</name>
    <dbReference type="NCBI Taxonomy" id="6645"/>
    <lineage>
        <taxon>Eukaryota</taxon>
        <taxon>Metazoa</taxon>
        <taxon>Spiralia</taxon>
        <taxon>Lophotrochozoa</taxon>
        <taxon>Mollusca</taxon>
        <taxon>Cephalopoda</taxon>
        <taxon>Coleoidea</taxon>
        <taxon>Octopodiformes</taxon>
        <taxon>Octopoda</taxon>
        <taxon>Incirrata</taxon>
        <taxon>Octopodidae</taxon>
        <taxon>Octopus</taxon>
    </lineage>
</organism>
<gene>
    <name evidence="1" type="ORF">OCTVUL_1B020055</name>
</gene>
<keyword evidence="2" id="KW-1185">Reference proteome</keyword>
<protein>
    <submittedName>
        <fullName evidence="1">Uncharacterized protein</fullName>
    </submittedName>
</protein>
<dbReference type="AlphaFoldDB" id="A0AA36FES4"/>
<evidence type="ECO:0000313" key="2">
    <source>
        <dbReference type="Proteomes" id="UP001162480"/>
    </source>
</evidence>
<dbReference type="Proteomes" id="UP001162480">
    <property type="component" value="Chromosome 18"/>
</dbReference>
<dbReference type="EMBL" id="OX597831">
    <property type="protein sequence ID" value="CAI9735710.1"/>
    <property type="molecule type" value="Genomic_DNA"/>
</dbReference>
<evidence type="ECO:0000313" key="1">
    <source>
        <dbReference type="EMBL" id="CAI9735710.1"/>
    </source>
</evidence>
<proteinExistence type="predicted"/>
<accession>A0AA36FES4</accession>